<evidence type="ECO:0000313" key="1">
    <source>
        <dbReference type="EMBL" id="KAF5481392.1"/>
    </source>
</evidence>
<organism evidence="1 2">
    <name type="scientific">Juglans regia</name>
    <name type="common">English walnut</name>
    <dbReference type="NCBI Taxonomy" id="51240"/>
    <lineage>
        <taxon>Eukaryota</taxon>
        <taxon>Viridiplantae</taxon>
        <taxon>Streptophyta</taxon>
        <taxon>Embryophyta</taxon>
        <taxon>Tracheophyta</taxon>
        <taxon>Spermatophyta</taxon>
        <taxon>Magnoliopsida</taxon>
        <taxon>eudicotyledons</taxon>
        <taxon>Gunneridae</taxon>
        <taxon>Pentapetalae</taxon>
        <taxon>rosids</taxon>
        <taxon>fabids</taxon>
        <taxon>Fagales</taxon>
        <taxon>Juglandaceae</taxon>
        <taxon>Juglans</taxon>
    </lineage>
</organism>
<dbReference type="InterPro" id="IPR035979">
    <property type="entry name" value="RBD_domain_sf"/>
</dbReference>
<evidence type="ECO:0000313" key="2">
    <source>
        <dbReference type="Proteomes" id="UP000619265"/>
    </source>
</evidence>
<dbReference type="InterPro" id="IPR012677">
    <property type="entry name" value="Nucleotide-bd_a/b_plait_sf"/>
</dbReference>
<dbReference type="Gramene" id="Jr01_22160_p1">
    <property type="protein sequence ID" value="cds.Jr01_22160_p1"/>
    <property type="gene ID" value="Jr01_22160"/>
</dbReference>
<accession>A0A833YCY5</accession>
<proteinExistence type="predicted"/>
<dbReference type="Proteomes" id="UP000619265">
    <property type="component" value="Unassembled WGS sequence"/>
</dbReference>
<name>A0A833YCY5_JUGRE</name>
<dbReference type="AlphaFoldDB" id="A0A833YCY5"/>
<comment type="caution">
    <text evidence="1">The sequence shown here is derived from an EMBL/GenBank/DDBJ whole genome shotgun (WGS) entry which is preliminary data.</text>
</comment>
<protein>
    <submittedName>
        <fullName evidence="1">Uncharacterized protein</fullName>
    </submittedName>
</protein>
<dbReference type="EMBL" id="LIHL02000001">
    <property type="protein sequence ID" value="KAF5481392.1"/>
    <property type="molecule type" value="Genomic_DNA"/>
</dbReference>
<gene>
    <name evidence="1" type="ORF">F2P56_002047</name>
</gene>
<dbReference type="Gene3D" id="3.30.70.330">
    <property type="match status" value="1"/>
</dbReference>
<dbReference type="GO" id="GO:0003676">
    <property type="term" value="F:nucleic acid binding"/>
    <property type="evidence" value="ECO:0007669"/>
    <property type="project" value="InterPro"/>
</dbReference>
<dbReference type="SUPFAM" id="SSF54928">
    <property type="entry name" value="RNA-binding domain, RBD"/>
    <property type="match status" value="1"/>
</dbReference>
<sequence length="109" mass="12167">MMSSPREICNLFLEFPGYESSHLRTPTHTSQPFAFAVFSDQQSAIVVMHTLTQVKFMSDISAFKVIRQCAVLVATLDLAQLQSQDQGHILGDLACTDRLVICLVLFFIS</sequence>
<reference evidence="1" key="2">
    <citation type="submission" date="2020-03" db="EMBL/GenBank/DDBJ databases">
        <title>Walnut 2.0.</title>
        <authorList>
            <person name="Marrano A."/>
            <person name="Britton M."/>
            <person name="Zimin A.V."/>
            <person name="Zaini P.A."/>
            <person name="Workman R."/>
            <person name="Puiu D."/>
            <person name="Bianco L."/>
            <person name="Allen B.J."/>
            <person name="Troggio M."/>
            <person name="Leslie C.A."/>
            <person name="Timp W."/>
            <person name="Dendekar A."/>
            <person name="Salzberg S.L."/>
            <person name="Neale D.B."/>
        </authorList>
    </citation>
    <scope>NUCLEOTIDE SEQUENCE</scope>
    <source>
        <tissue evidence="1">Leaves</tissue>
    </source>
</reference>
<reference evidence="1" key="1">
    <citation type="submission" date="2015-10" db="EMBL/GenBank/DDBJ databases">
        <authorList>
            <person name="Martinez-Garcia P.J."/>
            <person name="Crepeau M.W."/>
            <person name="Puiu D."/>
            <person name="Gonzalez-Ibeas D."/>
            <person name="Whalen J."/>
            <person name="Stevens K."/>
            <person name="Paul R."/>
            <person name="Butterfield T."/>
            <person name="Britton M."/>
            <person name="Reagan R."/>
            <person name="Chakraborty S."/>
            <person name="Walawage S.L."/>
            <person name="Vasquez-Gross H.A."/>
            <person name="Cardeno C."/>
            <person name="Famula R."/>
            <person name="Pratt K."/>
            <person name="Kuruganti S."/>
            <person name="Aradhya M.K."/>
            <person name="Leslie C.A."/>
            <person name="Dandekar A.M."/>
            <person name="Salzberg S.L."/>
            <person name="Wegrzyn J.L."/>
            <person name="Langley C.H."/>
            <person name="Neale D.B."/>
        </authorList>
    </citation>
    <scope>NUCLEOTIDE SEQUENCE</scope>
    <source>
        <tissue evidence="1">Leaves</tissue>
    </source>
</reference>